<dbReference type="GO" id="GO:0009229">
    <property type="term" value="P:thiamine diphosphate biosynthetic process"/>
    <property type="evidence" value="ECO:0007669"/>
    <property type="project" value="UniProtKB-UniRule"/>
</dbReference>
<keyword evidence="10" id="KW-1185">Reference proteome</keyword>
<feature type="domain" description="Thiamin pyrophosphokinase thiamin-binding" evidence="8">
    <location>
        <begin position="181"/>
        <end position="247"/>
    </location>
</feature>
<dbReference type="HOGENOM" id="CLU_044237_0_0_1"/>
<evidence type="ECO:0000256" key="2">
    <source>
        <dbReference type="ARBA" id="ARBA00006785"/>
    </source>
</evidence>
<dbReference type="GO" id="GO:0016301">
    <property type="term" value="F:kinase activity"/>
    <property type="evidence" value="ECO:0007669"/>
    <property type="project" value="UniProtKB-UniRule"/>
</dbReference>
<dbReference type="InterPro" id="IPR007373">
    <property type="entry name" value="Thiamin_PyroPKinase_B1-bd"/>
</dbReference>
<keyword evidence="5 7" id="KW-0418">Kinase</keyword>
<sequence>MSSSPLLNRKWKLDFLSKDHSQRIQNKARTALIILNQPIDEELLLKRLWDSSAWHACADGGANRLYDLCGNEERRSQFLPDLIKGDFDSIRPEVKEYYRKKGVDVIQDNHQDYTDLQKCFASLGEIESRVGEQYTVLISGGLTGRLDQTIHTLSVFHKLRVSRPRLFAITNENVGWVLDHGEHTIHVDMSSLGPTCGLLPVGIDETILSTKGLRWNLTEAPSSFDGLISTSNHLAGSEIWIKTTKPIWWCIEIPREH</sequence>
<dbReference type="NCBIfam" id="TIGR01378">
    <property type="entry name" value="thi_PPkinase"/>
    <property type="match status" value="1"/>
</dbReference>
<comment type="catalytic activity">
    <reaction evidence="7">
        <text>thiamine + ATP = thiamine diphosphate + AMP + H(+)</text>
        <dbReference type="Rhea" id="RHEA:11576"/>
        <dbReference type="ChEBI" id="CHEBI:15378"/>
        <dbReference type="ChEBI" id="CHEBI:18385"/>
        <dbReference type="ChEBI" id="CHEBI:30616"/>
        <dbReference type="ChEBI" id="CHEBI:58937"/>
        <dbReference type="ChEBI" id="CHEBI:456215"/>
    </reaction>
</comment>
<keyword evidence="6 7" id="KW-0067">ATP-binding</keyword>
<dbReference type="InterPro" id="IPR036759">
    <property type="entry name" value="TPK_catalytic_sf"/>
</dbReference>
<name>A0A0C9UQ84_SPHS4</name>
<evidence type="ECO:0000259" key="8">
    <source>
        <dbReference type="SMART" id="SM00983"/>
    </source>
</evidence>
<evidence type="ECO:0000256" key="4">
    <source>
        <dbReference type="ARBA" id="ARBA00022741"/>
    </source>
</evidence>
<keyword evidence="3 7" id="KW-0808">Transferase</keyword>
<dbReference type="FunFam" id="2.60.120.320:FF:000001">
    <property type="entry name" value="Thiamine pyrophosphokinase"/>
    <property type="match status" value="1"/>
</dbReference>
<evidence type="ECO:0000256" key="1">
    <source>
        <dbReference type="ARBA" id="ARBA00005078"/>
    </source>
</evidence>
<dbReference type="UniPathway" id="UPA00060">
    <property type="reaction ID" value="UER00597"/>
</dbReference>
<organism evidence="9 10">
    <name type="scientific">Sphaerobolus stellatus (strain SS14)</name>
    <dbReference type="NCBI Taxonomy" id="990650"/>
    <lineage>
        <taxon>Eukaryota</taxon>
        <taxon>Fungi</taxon>
        <taxon>Dikarya</taxon>
        <taxon>Basidiomycota</taxon>
        <taxon>Agaricomycotina</taxon>
        <taxon>Agaricomycetes</taxon>
        <taxon>Phallomycetidae</taxon>
        <taxon>Geastrales</taxon>
        <taxon>Sphaerobolaceae</taxon>
        <taxon>Sphaerobolus</taxon>
    </lineage>
</organism>
<evidence type="ECO:0000256" key="5">
    <source>
        <dbReference type="ARBA" id="ARBA00022777"/>
    </source>
</evidence>
<dbReference type="GO" id="GO:0006772">
    <property type="term" value="P:thiamine metabolic process"/>
    <property type="evidence" value="ECO:0007669"/>
    <property type="project" value="InterPro"/>
</dbReference>
<dbReference type="InterPro" id="IPR006282">
    <property type="entry name" value="Thi_PPkinase"/>
</dbReference>
<dbReference type="GO" id="GO:0004788">
    <property type="term" value="F:thiamine diphosphokinase activity"/>
    <property type="evidence" value="ECO:0007669"/>
    <property type="project" value="UniProtKB-UniRule"/>
</dbReference>
<dbReference type="CDD" id="cd07995">
    <property type="entry name" value="TPK"/>
    <property type="match status" value="1"/>
</dbReference>
<comment type="similarity">
    <text evidence="2 7">Belongs to the thiamine pyrophosphokinase family.</text>
</comment>
<evidence type="ECO:0000256" key="3">
    <source>
        <dbReference type="ARBA" id="ARBA00022679"/>
    </source>
</evidence>
<evidence type="ECO:0000313" key="9">
    <source>
        <dbReference type="EMBL" id="KIJ45083.1"/>
    </source>
</evidence>
<dbReference type="EC" id="2.7.6.2" evidence="7"/>
<dbReference type="Gene3D" id="2.60.120.320">
    <property type="entry name" value="Thiamin pyrophosphokinase, thiamin-binding domain"/>
    <property type="match status" value="1"/>
</dbReference>
<dbReference type="InterPro" id="IPR016966">
    <property type="entry name" value="Thiamin_pyrophosphokinase_euk"/>
</dbReference>
<dbReference type="Proteomes" id="UP000054279">
    <property type="component" value="Unassembled WGS sequence"/>
</dbReference>
<dbReference type="SMART" id="SM00983">
    <property type="entry name" value="TPK_B1_binding"/>
    <property type="match status" value="1"/>
</dbReference>
<dbReference type="SUPFAM" id="SSF63999">
    <property type="entry name" value="Thiamin pyrophosphokinase, catalytic domain"/>
    <property type="match status" value="1"/>
</dbReference>
<dbReference type="SUPFAM" id="SSF63862">
    <property type="entry name" value="Thiamin pyrophosphokinase, substrate-binding domain"/>
    <property type="match status" value="1"/>
</dbReference>
<comment type="pathway">
    <text evidence="1 7">Cofactor biosynthesis; thiamine diphosphate biosynthesis; thiamine diphosphate from thiamine: step 1/1.</text>
</comment>
<dbReference type="Pfam" id="PF04265">
    <property type="entry name" value="TPK_B1_binding"/>
    <property type="match status" value="1"/>
</dbReference>
<protein>
    <recommendedName>
        <fullName evidence="7">Thiamine pyrophosphokinase</fullName>
        <ecNumber evidence="7">2.7.6.2</ecNumber>
    </recommendedName>
</protein>
<evidence type="ECO:0000256" key="6">
    <source>
        <dbReference type="ARBA" id="ARBA00022840"/>
    </source>
</evidence>
<gene>
    <name evidence="9" type="ORF">M422DRAFT_167049</name>
</gene>
<accession>A0A0C9UQ84</accession>
<dbReference type="InterPro" id="IPR007371">
    <property type="entry name" value="TPK_catalytic"/>
</dbReference>
<dbReference type="OrthoDB" id="25149at2759"/>
<dbReference type="Pfam" id="PF04263">
    <property type="entry name" value="TPK_catalytic"/>
    <property type="match status" value="1"/>
</dbReference>
<dbReference type="EMBL" id="KN837113">
    <property type="protein sequence ID" value="KIJ45083.1"/>
    <property type="molecule type" value="Genomic_DNA"/>
</dbReference>
<reference evidence="9 10" key="1">
    <citation type="submission" date="2014-06" db="EMBL/GenBank/DDBJ databases">
        <title>Evolutionary Origins and Diversification of the Mycorrhizal Mutualists.</title>
        <authorList>
            <consortium name="DOE Joint Genome Institute"/>
            <consortium name="Mycorrhizal Genomics Consortium"/>
            <person name="Kohler A."/>
            <person name="Kuo A."/>
            <person name="Nagy L.G."/>
            <person name="Floudas D."/>
            <person name="Copeland A."/>
            <person name="Barry K.W."/>
            <person name="Cichocki N."/>
            <person name="Veneault-Fourrey C."/>
            <person name="LaButti K."/>
            <person name="Lindquist E.A."/>
            <person name="Lipzen A."/>
            <person name="Lundell T."/>
            <person name="Morin E."/>
            <person name="Murat C."/>
            <person name="Riley R."/>
            <person name="Ohm R."/>
            <person name="Sun H."/>
            <person name="Tunlid A."/>
            <person name="Henrissat B."/>
            <person name="Grigoriev I.V."/>
            <person name="Hibbett D.S."/>
            <person name="Martin F."/>
        </authorList>
    </citation>
    <scope>NUCLEOTIDE SEQUENCE [LARGE SCALE GENOMIC DNA]</scope>
    <source>
        <strain evidence="9 10">SS14</strain>
    </source>
</reference>
<evidence type="ECO:0000256" key="7">
    <source>
        <dbReference type="PIRNR" id="PIRNR031057"/>
    </source>
</evidence>
<dbReference type="GO" id="GO:0030975">
    <property type="term" value="F:thiamine binding"/>
    <property type="evidence" value="ECO:0007669"/>
    <property type="project" value="UniProtKB-UniRule"/>
</dbReference>
<dbReference type="InterPro" id="IPR036371">
    <property type="entry name" value="TPK_B1-bd_sf"/>
</dbReference>
<dbReference type="PANTHER" id="PTHR13622">
    <property type="entry name" value="THIAMIN PYROPHOSPHOKINASE"/>
    <property type="match status" value="1"/>
</dbReference>
<dbReference type="PANTHER" id="PTHR13622:SF8">
    <property type="entry name" value="THIAMIN PYROPHOSPHOKINASE 1"/>
    <property type="match status" value="1"/>
</dbReference>
<evidence type="ECO:0000313" key="10">
    <source>
        <dbReference type="Proteomes" id="UP000054279"/>
    </source>
</evidence>
<dbReference type="Gene3D" id="3.40.50.10240">
    <property type="entry name" value="Thiamin pyrophosphokinase, catalytic domain"/>
    <property type="match status" value="1"/>
</dbReference>
<dbReference type="AlphaFoldDB" id="A0A0C9UQ84"/>
<dbReference type="PIRSF" id="PIRSF031057">
    <property type="entry name" value="Thiamin_pyrophosphokinase"/>
    <property type="match status" value="1"/>
</dbReference>
<proteinExistence type="inferred from homology"/>
<keyword evidence="4 7" id="KW-0547">Nucleotide-binding</keyword>
<dbReference type="GO" id="GO:0005524">
    <property type="term" value="F:ATP binding"/>
    <property type="evidence" value="ECO:0007669"/>
    <property type="project" value="UniProtKB-UniRule"/>
</dbReference>